<feature type="region of interest" description="Disordered" evidence="11">
    <location>
        <begin position="2123"/>
        <end position="2149"/>
    </location>
</feature>
<evidence type="ECO:0000256" key="10">
    <source>
        <dbReference type="PROSITE-ProRule" id="PRU00146"/>
    </source>
</evidence>
<feature type="compositionally biased region" description="Polar residues" evidence="11">
    <location>
        <begin position="263"/>
        <end position="272"/>
    </location>
</feature>
<comment type="subcellular location">
    <subcellularLocation>
        <location evidence="1">Nucleus</location>
    </subcellularLocation>
</comment>
<dbReference type="InterPro" id="IPR028941">
    <property type="entry name" value="WHIM2_dom"/>
</dbReference>
<dbReference type="GO" id="GO:0005634">
    <property type="term" value="C:nucleus"/>
    <property type="evidence" value="ECO:0007669"/>
    <property type="project" value="UniProtKB-SubCell"/>
</dbReference>
<proteinExistence type="predicted"/>
<reference evidence="13" key="1">
    <citation type="submission" date="2021-08" db="EMBL/GenBank/DDBJ databases">
        <title>WGS assembly of Ceratopteris richardii.</title>
        <authorList>
            <person name="Marchant D.B."/>
            <person name="Chen G."/>
            <person name="Jenkins J."/>
            <person name="Shu S."/>
            <person name="Leebens-Mack J."/>
            <person name="Grimwood J."/>
            <person name="Schmutz J."/>
            <person name="Soltis P."/>
            <person name="Soltis D."/>
            <person name="Chen Z.-H."/>
        </authorList>
    </citation>
    <scope>NUCLEOTIDE SEQUENCE</scope>
    <source>
        <strain evidence="13">Whitten #5841</strain>
        <tissue evidence="13">Leaf</tissue>
    </source>
</reference>
<evidence type="ECO:0000256" key="11">
    <source>
        <dbReference type="SAM" id="MobiDB-lite"/>
    </source>
</evidence>
<keyword evidence="6" id="KW-0103">Bromodomain</keyword>
<dbReference type="InterPro" id="IPR019787">
    <property type="entry name" value="Znf_PHD-finger"/>
</dbReference>
<keyword evidence="8" id="KW-0804">Transcription</keyword>
<feature type="region of interest" description="Disordered" evidence="11">
    <location>
        <begin position="247"/>
        <end position="278"/>
    </location>
</feature>
<protein>
    <recommendedName>
        <fullName evidence="12">PHD-type domain-containing protein</fullName>
    </recommendedName>
</protein>
<dbReference type="InterPro" id="IPR013083">
    <property type="entry name" value="Znf_RING/FYVE/PHD"/>
</dbReference>
<dbReference type="Pfam" id="PF00628">
    <property type="entry name" value="PHD"/>
    <property type="match status" value="2"/>
</dbReference>
<dbReference type="OrthoDB" id="1903104at2759"/>
<dbReference type="CDD" id="cd15519">
    <property type="entry name" value="PHD1_Lid2p_like"/>
    <property type="match status" value="1"/>
</dbReference>
<organism evidence="13 14">
    <name type="scientific">Ceratopteris richardii</name>
    <name type="common">Triangle waterfern</name>
    <dbReference type="NCBI Taxonomy" id="49495"/>
    <lineage>
        <taxon>Eukaryota</taxon>
        <taxon>Viridiplantae</taxon>
        <taxon>Streptophyta</taxon>
        <taxon>Embryophyta</taxon>
        <taxon>Tracheophyta</taxon>
        <taxon>Polypodiopsida</taxon>
        <taxon>Polypodiidae</taxon>
        <taxon>Polypodiales</taxon>
        <taxon>Pteridineae</taxon>
        <taxon>Pteridaceae</taxon>
        <taxon>Parkerioideae</taxon>
        <taxon>Ceratopteris</taxon>
    </lineage>
</organism>
<evidence type="ECO:0000256" key="9">
    <source>
        <dbReference type="ARBA" id="ARBA00023242"/>
    </source>
</evidence>
<evidence type="ECO:0000256" key="3">
    <source>
        <dbReference type="ARBA" id="ARBA00022771"/>
    </source>
</evidence>
<dbReference type="Gene3D" id="3.30.40.10">
    <property type="entry name" value="Zinc/RING finger domain, C3HC4 (zinc finger)"/>
    <property type="match status" value="2"/>
</dbReference>
<accession>A0A8T2SPT3</accession>
<evidence type="ECO:0000256" key="1">
    <source>
        <dbReference type="ARBA" id="ARBA00004123"/>
    </source>
</evidence>
<feature type="compositionally biased region" description="Basic residues" evidence="11">
    <location>
        <begin position="2138"/>
        <end position="2149"/>
    </location>
</feature>
<dbReference type="InterPro" id="IPR011011">
    <property type="entry name" value="Znf_FYVE_PHD"/>
</dbReference>
<evidence type="ECO:0000259" key="12">
    <source>
        <dbReference type="PROSITE" id="PS50016"/>
    </source>
</evidence>
<dbReference type="EMBL" id="CM035424">
    <property type="protein sequence ID" value="KAH7352874.1"/>
    <property type="molecule type" value="Genomic_DNA"/>
</dbReference>
<evidence type="ECO:0000256" key="7">
    <source>
        <dbReference type="ARBA" id="ARBA00023125"/>
    </source>
</evidence>
<comment type="caution">
    <text evidence="13">The sequence shown here is derived from an EMBL/GenBank/DDBJ whole genome shotgun (WGS) entry which is preliminary data.</text>
</comment>
<keyword evidence="4" id="KW-0862">Zinc</keyword>
<keyword evidence="14" id="KW-1185">Reference proteome</keyword>
<evidence type="ECO:0000313" key="13">
    <source>
        <dbReference type="EMBL" id="KAH7352874.1"/>
    </source>
</evidence>
<evidence type="ECO:0000256" key="8">
    <source>
        <dbReference type="ARBA" id="ARBA00023163"/>
    </source>
</evidence>
<dbReference type="InterPro" id="IPR036427">
    <property type="entry name" value="Bromodomain-like_sf"/>
</dbReference>
<dbReference type="InterPro" id="IPR016177">
    <property type="entry name" value="DNA-bd_dom_sf"/>
</dbReference>
<dbReference type="GO" id="GO:0008270">
    <property type="term" value="F:zinc ion binding"/>
    <property type="evidence" value="ECO:0007669"/>
    <property type="project" value="UniProtKB-KW"/>
</dbReference>
<dbReference type="InterPro" id="IPR001739">
    <property type="entry name" value="Methyl_CpG_DNA-bd"/>
</dbReference>
<dbReference type="GO" id="GO:0000785">
    <property type="term" value="C:chromatin"/>
    <property type="evidence" value="ECO:0007669"/>
    <property type="project" value="UniProtKB-ARBA"/>
</dbReference>
<dbReference type="Proteomes" id="UP000825935">
    <property type="component" value="Chromosome 19"/>
</dbReference>
<evidence type="ECO:0000313" key="14">
    <source>
        <dbReference type="Proteomes" id="UP000825935"/>
    </source>
</evidence>
<keyword evidence="3 10" id="KW-0863">Zinc-finger</keyword>
<evidence type="ECO:0000256" key="5">
    <source>
        <dbReference type="ARBA" id="ARBA00023015"/>
    </source>
</evidence>
<dbReference type="OMA" id="WTYYETE"/>
<dbReference type="SUPFAM" id="SSF54171">
    <property type="entry name" value="DNA-binding domain"/>
    <property type="match status" value="1"/>
</dbReference>
<gene>
    <name evidence="13" type="ORF">KP509_19G068300</name>
</gene>
<dbReference type="Pfam" id="PF15612">
    <property type="entry name" value="WHIM1"/>
    <property type="match status" value="1"/>
</dbReference>
<evidence type="ECO:0000256" key="2">
    <source>
        <dbReference type="ARBA" id="ARBA00022723"/>
    </source>
</evidence>
<name>A0A8T2SPT3_CERRI</name>
<dbReference type="Pfam" id="PF15613">
    <property type="entry name" value="WSD"/>
    <property type="match status" value="1"/>
</dbReference>
<keyword evidence="5" id="KW-0805">Transcription regulation</keyword>
<dbReference type="Gene3D" id="1.20.920.10">
    <property type="entry name" value="Bromodomain-like"/>
    <property type="match status" value="1"/>
</dbReference>
<dbReference type="GO" id="GO:0003677">
    <property type="term" value="F:DNA binding"/>
    <property type="evidence" value="ECO:0007669"/>
    <property type="project" value="UniProtKB-KW"/>
</dbReference>
<dbReference type="PROSITE" id="PS50016">
    <property type="entry name" value="ZF_PHD_2"/>
    <property type="match status" value="1"/>
</dbReference>
<dbReference type="SUPFAM" id="SSF57903">
    <property type="entry name" value="FYVE/PHD zinc finger"/>
    <property type="match status" value="2"/>
</dbReference>
<dbReference type="SMART" id="SM00249">
    <property type="entry name" value="PHD"/>
    <property type="match status" value="2"/>
</dbReference>
<evidence type="ECO:0000256" key="6">
    <source>
        <dbReference type="ARBA" id="ARBA00023117"/>
    </source>
</evidence>
<dbReference type="PROSITE" id="PS01359">
    <property type="entry name" value="ZF_PHD_1"/>
    <property type="match status" value="2"/>
</dbReference>
<feature type="region of interest" description="Disordered" evidence="11">
    <location>
        <begin position="360"/>
        <end position="390"/>
    </location>
</feature>
<feature type="domain" description="PHD-type" evidence="12">
    <location>
        <begin position="1243"/>
        <end position="1293"/>
    </location>
</feature>
<dbReference type="PANTHER" id="PTHR47162">
    <property type="entry name" value="OS02G0192300 PROTEIN"/>
    <property type="match status" value="1"/>
</dbReference>
<evidence type="ECO:0000256" key="4">
    <source>
        <dbReference type="ARBA" id="ARBA00022833"/>
    </source>
</evidence>
<dbReference type="PROSITE" id="PS51542">
    <property type="entry name" value="FYRN"/>
    <property type="match status" value="1"/>
</dbReference>
<dbReference type="SUPFAM" id="SSF47370">
    <property type="entry name" value="Bromodomain"/>
    <property type="match status" value="1"/>
</dbReference>
<sequence>MDAKEATMIDFNRQVETSIELDSARIAPDSTYVSHGVSLATPFNQDLPVTGISGRDTLQVVVEHRLRTNHVGAAAEFIGEAGTPLDNGSFIHCSCCGKPETRKKTLICDACVNSYHLRCLKVKESQVSDLDEWTCVTCVAANVKSKWALGRIRVNQQTGPLVGDSKDISSTCKLEVGGISTLELNLLQNCGVIDGLGSSFADNSGVPNIDGSLGRKSSGDNTVDEPKTRVKRLKTFCRAKDDAQADVRSSGRMEALDSASAGERNSITSASGLSKELDDDMEASSKDIEAENICQEHLQKLKEFLGQYGRTLEGDWTILWKKRSHAENIVDITYVSPERQKFRSKVEVARFLGALEHRKEDASTKEAFPGRGRKPDSSQEPEPAEGRLSKRSKLEAANHAEAHLSFGDLEHQLPFQHMDLRVDSLGVIQLRAGYYDDHFIWPVGYRCLWHDGVTGSVCISEIIDGGHAHPIFRVTRKSCKSNLCDDNGFLRKNAAPMEEISGMEICQASGKAQGKPHLTMDHVYDEDHDLNMLQGALTSFVDGDVCVSLEDNSNNQWVKDSSQNGYSGCTAVEGIPLKPGSFGFDQTSEDKEDQIGEIVVEDSSPAGAWKLLAEQVVNRILKLHERGSFEMGCKHSDSSFLSVFALNNLSNMQSSTSAKANDVHIFSTKLLEWISQERFGFNIPAVQKHFEIQKAKLKFPRPSPPPGWPVCERIPSHFVGDLLQIWEFLGRFAEILGQKEPPLLEDLEEIVADSSEIESRRVGEKKAMPTHRECTSNYGTSSLFSSMSVNKDVESKFQNQESGGAKMFMKSKPIGSPCGCSAALAASNVALLKIAVSELQQLVSGCGSDAALDVKRGKKKDGEATGSVKRQPMNVMPLNELTWPEIARRYAIGLLTLNACGENLEISTEDRRKILRCVQGDGAALCGALDGVAAIEADALLLATAEEQISRWLPGAEDKSTGEPPGKGDLERKFPEVAPFEGSSSKPAWAVVLEPVRKLATNVGARIRNCIREALDLNPPDWARERLEWSISKEVYKGNASGPTKRAVLAVLERVANEKHVIPAPKIEKKVEYVVPTPALVMRRCRVILRQLVTSDDVRVFCNSLGGTVLGYFENEDDNFEVPLPLVSRPLDFRIIDSRLAAGSYGGSHESYAADMRQLFQNIPYVFHNREDLLKVGRELSQQFESLYEEKVLKLVNGKEEIPGSKDVNQADTMEGTGAAIEDKTDLTTVDSAEELKKAPWEEGVCKICGVDKDDDSTLLCDGCDAEYHIYCLEPPLSMIPEGNWYCPACVAREQDVSSSLPATVSPDRTIFKPFDRSQLPEDGSVLSTLVKSMDGKDYWHLTGSQRVQLLKFLCDKVLESTCIRDHIDQSIEALPELQQKLRAVLIEQQASGAKGGCRVDESAATDSIEVVSKDTFPKKRGRKSTKSNLVSVEESSRILNGMEAFKSPADACGLGLDSTVDMVDRKVEKLTCDDSGVAHAAHVSADSQKADPLTPTPFFVSQLHSDSDSHINAIRSSQNSIQSQNGNMDMCTHSISSNNHLPNIPSNIVESHHSFVTASVGHPVEVTCSDELKGPSSVSHGLKIENQREIVEDPGAPSDTNRASEMESDALMVAEITSGKTAADSLREEIERLEGEIMRMAPRRECLGRDNIGRTYWALGWAGRTPWVLAERAPAVDSDIVSVSCKQAESVEQLGIQEWSGYSDGECMDQLLKWLRPTIATEGLLKSALIKWSSMWSSKYKKEPDKQPFVRTKHMSLNTKASTILTKMFGSISQPQGQGEEPAGKRGRKKKSIGDGKFYRCDCLELVWTARIHCPYCHHTYDTISELNGHNNGACSWRGFDDEGQALALARAKKAKIKGQDFQSLDLSFVIKRFTVHTTNRSRILQIGCLGEEGARFVSAPPISPLLDPSLYMKSEGAALISEIEKLDAKDVIQFAGNPAELVEEHAQHKLNGLTDIRVSDNVVSKEQITSIGTLGNTVHHNQTATGGTKIAEATLIATRGHSLPALLPPSQPLLYIKQDMWAFRKLKASLLDIESLLSSDMMEPSRSEPNRRRAWRSFVKSAASILELVQSLTLLEHMVKANCLNESWCNWTSLSSAFGIDTLCSLALRIYSFDAAIKYKGSSSDPDIEDFEKSSKPGRKKKTAVQV</sequence>
<keyword evidence="7" id="KW-0238">DNA-binding</keyword>
<keyword evidence="2" id="KW-0479">Metal-binding</keyword>
<feature type="region of interest" description="Disordered" evidence="11">
    <location>
        <begin position="1773"/>
        <end position="1793"/>
    </location>
</feature>
<dbReference type="InterPro" id="IPR001965">
    <property type="entry name" value="Znf_PHD"/>
</dbReference>
<dbReference type="Pfam" id="PF01429">
    <property type="entry name" value="MBD"/>
    <property type="match status" value="1"/>
</dbReference>
<dbReference type="InterPro" id="IPR003888">
    <property type="entry name" value="FYrich_N"/>
</dbReference>
<dbReference type="InterPro" id="IPR019786">
    <property type="entry name" value="Zinc_finger_PHD-type_CS"/>
</dbReference>
<keyword evidence="9" id="KW-0539">Nucleus</keyword>
<dbReference type="Gene3D" id="3.30.890.10">
    <property type="entry name" value="Methyl-cpg-binding Protein 2, Chain A"/>
    <property type="match status" value="1"/>
</dbReference>
<dbReference type="PANTHER" id="PTHR47162:SF10">
    <property type="entry name" value="METHYL-CPG-BINDING DOMAIN-CONTAINING PROTEIN 9 ISOFORM X1"/>
    <property type="match status" value="1"/>
</dbReference>
<dbReference type="InterPro" id="IPR028942">
    <property type="entry name" value="WHIM1_dom"/>
</dbReference>